<organism evidence="4 5">
    <name type="scientific">Salinimonas iocasae</name>
    <dbReference type="NCBI Taxonomy" id="2572577"/>
    <lineage>
        <taxon>Bacteria</taxon>
        <taxon>Pseudomonadati</taxon>
        <taxon>Pseudomonadota</taxon>
        <taxon>Gammaproteobacteria</taxon>
        <taxon>Alteromonadales</taxon>
        <taxon>Alteromonadaceae</taxon>
        <taxon>Alteromonas/Salinimonas group</taxon>
        <taxon>Salinimonas</taxon>
    </lineage>
</organism>
<reference evidence="4 5" key="1">
    <citation type="submission" date="2019-04" db="EMBL/GenBank/DDBJ databases">
        <title>Salinimonas iocasae sp. nov., a halophilic bacterium isolated from the outer tube casing of tubeworms in Okinawa Trough.</title>
        <authorList>
            <person name="Zhang H."/>
            <person name="Wang H."/>
            <person name="Li C."/>
        </authorList>
    </citation>
    <scope>NUCLEOTIDE SEQUENCE [LARGE SCALE GENOMIC DNA]</scope>
    <source>
        <strain evidence="4 5">KX18D6</strain>
    </source>
</reference>
<dbReference type="Pfam" id="PF13439">
    <property type="entry name" value="Glyco_transf_4"/>
    <property type="match status" value="1"/>
</dbReference>
<dbReference type="Pfam" id="PF00534">
    <property type="entry name" value="Glycos_transf_1"/>
    <property type="match status" value="1"/>
</dbReference>
<keyword evidence="1 4" id="KW-0808">Transferase</keyword>
<dbReference type="OrthoDB" id="9802524at2"/>
<feature type="domain" description="Glycosyl transferase family 1" evidence="2">
    <location>
        <begin position="177"/>
        <end position="311"/>
    </location>
</feature>
<accession>A0A5B7YDX7</accession>
<keyword evidence="5" id="KW-1185">Reference proteome</keyword>
<dbReference type="RefSeq" id="WP_139756644.1">
    <property type="nucleotide sequence ID" value="NZ_CP039852.1"/>
</dbReference>
<gene>
    <name evidence="4" type="ORF">FBQ74_10570</name>
</gene>
<feature type="domain" description="Glycosyltransferase subfamily 4-like N-terminal" evidence="3">
    <location>
        <begin position="19"/>
        <end position="170"/>
    </location>
</feature>
<name>A0A5B7YDX7_9ALTE</name>
<evidence type="ECO:0000259" key="2">
    <source>
        <dbReference type="Pfam" id="PF00534"/>
    </source>
</evidence>
<sequence length="347" mass="38401">MNILLVTSPVVDLTTPFAGGTESFVVQLGNALVRRGHSVDVICKAADETNLFNTVSLSESAVRMCDDITSEPEGQKQYQAAQFGLIDTGDYDAVHYHSYYHAIYEYASLHERSNIVTLHSPATPRLSVVHTLNRQRGDDIYVAVSSRLKDQWEGVTGPGINVISNGVDTNYFCPQQQDRKRDFLLWCGRLCHEKGAHEAITIARALGKPLMIAGPCADTEYYQHYIERELDENIHYCGHLNSSELKALYQQATALLATSLWEEPFGLASLEALACGTPVIGFKTAVPEELRYDKGVFLIEKHAPQTWNTALAHCSEIDAAALLQFAQGFSFSSTVDGYEALYARVSE</sequence>
<dbReference type="SUPFAM" id="SSF53756">
    <property type="entry name" value="UDP-Glycosyltransferase/glycogen phosphorylase"/>
    <property type="match status" value="1"/>
</dbReference>
<dbReference type="Proteomes" id="UP000304912">
    <property type="component" value="Chromosome"/>
</dbReference>
<evidence type="ECO:0000313" key="5">
    <source>
        <dbReference type="Proteomes" id="UP000304912"/>
    </source>
</evidence>
<evidence type="ECO:0000313" key="4">
    <source>
        <dbReference type="EMBL" id="QCZ93902.1"/>
    </source>
</evidence>
<dbReference type="InterPro" id="IPR028098">
    <property type="entry name" value="Glyco_trans_4-like_N"/>
</dbReference>
<dbReference type="GO" id="GO:0016757">
    <property type="term" value="F:glycosyltransferase activity"/>
    <property type="evidence" value="ECO:0007669"/>
    <property type="project" value="InterPro"/>
</dbReference>
<proteinExistence type="predicted"/>
<dbReference type="Gene3D" id="3.40.50.2000">
    <property type="entry name" value="Glycogen Phosphorylase B"/>
    <property type="match status" value="2"/>
</dbReference>
<dbReference type="PANTHER" id="PTHR46401:SF2">
    <property type="entry name" value="GLYCOSYLTRANSFERASE WBBK-RELATED"/>
    <property type="match status" value="1"/>
</dbReference>
<protein>
    <submittedName>
        <fullName evidence="4">Glycosyltransferase family 4 protein</fullName>
    </submittedName>
</protein>
<evidence type="ECO:0000256" key="1">
    <source>
        <dbReference type="ARBA" id="ARBA00022679"/>
    </source>
</evidence>
<dbReference type="EMBL" id="CP039852">
    <property type="protein sequence ID" value="QCZ93902.1"/>
    <property type="molecule type" value="Genomic_DNA"/>
</dbReference>
<dbReference type="PANTHER" id="PTHR46401">
    <property type="entry name" value="GLYCOSYLTRANSFERASE WBBK-RELATED"/>
    <property type="match status" value="1"/>
</dbReference>
<evidence type="ECO:0000259" key="3">
    <source>
        <dbReference type="Pfam" id="PF13439"/>
    </source>
</evidence>
<dbReference type="InterPro" id="IPR001296">
    <property type="entry name" value="Glyco_trans_1"/>
</dbReference>
<dbReference type="AlphaFoldDB" id="A0A5B7YDX7"/>
<dbReference type="KEGG" id="salk:FBQ74_10570"/>